<evidence type="ECO:0000259" key="12">
    <source>
        <dbReference type="PROSITE" id="PS50240"/>
    </source>
</evidence>
<dbReference type="PANTHER" id="PTHR24264">
    <property type="entry name" value="TRYPSIN-RELATED"/>
    <property type="match status" value="1"/>
</dbReference>
<evidence type="ECO:0000256" key="6">
    <source>
        <dbReference type="ARBA" id="ARBA00022825"/>
    </source>
</evidence>
<feature type="region of interest" description="Disordered" evidence="10">
    <location>
        <begin position="31"/>
        <end position="65"/>
    </location>
</feature>
<sequence length="702" mass="74180">MKFIIAALLWVAVAQNVEGKSASVLKPRTPLMPVNPRYSPQERNSLPSRPENLPLYAPGDSHQEESANLPDARIINGAAASVGQFPWQVQLIMDQREFCGGSLISSSWVLTAAHCASGAGSFVVTLGGTYVNSRQPGSVTVESRSSVVNQAFDPEQLVNDVALVQLPYSIPSSGYIDTIRLPSYSESTESFVGQNAVISGWGRTSDDNDGLSSVLEYVSQTIISNQQCAQTYGAVIDQGKICVTGYNAQSTCNGDSGGPLVLQDSDGLYTQVGIVSFGPQAGCTLGYPTAYTRVSQYLQWISTYSGVRVVYEEICILEKDCYVSVSCIVCGVSAPTPYIQGISDPTRHIKLISDPTPHIKVVSDPDLLPSADSPSQVSKDPPINMKTCIALVLLVAAVQAKVSSLADLEPRHMYVDEIPSHTAAEWEQIYKNQEYTPEFYPDYIPGTEPQEESAGKVSVTLPEGRIISGTTAARGQIPWQAFVILGGSGLCGGSLISNLWVLTAAHCAQGVSTFAITLGATSRTAAQTGTVTQTVRSAIVHSNYNPNTITNDIAVIRLNSAVASTSFITPVRLPRFSQASTTFAGSAARVSGFGRISSTTTATSAVLLFADVSVITNAVCANTFGTSIQSSNICTLGTSGRSPCNGDSGGPLVIQEADGAFTEVGVVSFGRANCPANAPAAFVRVTSYLQWLSTNTGIAIRA</sequence>
<dbReference type="InterPro" id="IPR050127">
    <property type="entry name" value="Serine_Proteases_S1"/>
</dbReference>
<keyword evidence="3 9" id="KW-0645">Protease</keyword>
<reference evidence="13" key="1">
    <citation type="submission" date="2020-11" db="EMBL/GenBank/DDBJ databases">
        <authorList>
            <person name="Tran Van P."/>
        </authorList>
    </citation>
    <scope>NUCLEOTIDE SEQUENCE</scope>
</reference>
<dbReference type="SMART" id="SM00020">
    <property type="entry name" value="Tryp_SPc"/>
    <property type="match status" value="2"/>
</dbReference>
<keyword evidence="4 11" id="KW-0732">Signal</keyword>
<feature type="domain" description="Peptidase S1" evidence="12">
    <location>
        <begin position="74"/>
        <end position="306"/>
    </location>
</feature>
<dbReference type="PANTHER" id="PTHR24264:SF65">
    <property type="entry name" value="SRCR DOMAIN-CONTAINING PROTEIN"/>
    <property type="match status" value="1"/>
</dbReference>
<dbReference type="PROSITE" id="PS00134">
    <property type="entry name" value="TRYPSIN_HIS"/>
    <property type="match status" value="2"/>
</dbReference>
<dbReference type="InterPro" id="IPR001314">
    <property type="entry name" value="Peptidase_S1A"/>
</dbReference>
<keyword evidence="7" id="KW-0865">Zymogen</keyword>
<feature type="chain" id="PRO_5031226664" description="Peptidase S1 domain-containing protein" evidence="11">
    <location>
        <begin position="20"/>
        <end position="702"/>
    </location>
</feature>
<dbReference type="InterPro" id="IPR043504">
    <property type="entry name" value="Peptidase_S1_PA_chymotrypsin"/>
</dbReference>
<dbReference type="AlphaFoldDB" id="A0A7R9I5L4"/>
<comment type="subcellular location">
    <subcellularLocation>
        <location evidence="1">Secreted</location>
    </subcellularLocation>
</comment>
<evidence type="ECO:0000256" key="10">
    <source>
        <dbReference type="SAM" id="MobiDB-lite"/>
    </source>
</evidence>
<evidence type="ECO:0000256" key="11">
    <source>
        <dbReference type="SAM" id="SignalP"/>
    </source>
</evidence>
<keyword evidence="8" id="KW-1015">Disulfide bond</keyword>
<dbReference type="PROSITE" id="PS00135">
    <property type="entry name" value="TRYPSIN_SER"/>
    <property type="match status" value="2"/>
</dbReference>
<evidence type="ECO:0000256" key="1">
    <source>
        <dbReference type="ARBA" id="ARBA00004613"/>
    </source>
</evidence>
<dbReference type="PRINTS" id="PR00722">
    <property type="entry name" value="CHYMOTRYPSIN"/>
</dbReference>
<gene>
    <name evidence="13" type="ORF">TBIB3V08_LOCUS10526</name>
</gene>
<dbReference type="InterPro" id="IPR001254">
    <property type="entry name" value="Trypsin_dom"/>
</dbReference>
<protein>
    <recommendedName>
        <fullName evidence="12">Peptidase S1 domain-containing protein</fullName>
    </recommendedName>
</protein>
<dbReference type="Pfam" id="PF00089">
    <property type="entry name" value="Trypsin"/>
    <property type="match status" value="2"/>
</dbReference>
<dbReference type="GO" id="GO:0005615">
    <property type="term" value="C:extracellular space"/>
    <property type="evidence" value="ECO:0007669"/>
    <property type="project" value="TreeGrafter"/>
</dbReference>
<dbReference type="Gene3D" id="2.40.10.10">
    <property type="entry name" value="Trypsin-like serine proteases"/>
    <property type="match status" value="3"/>
</dbReference>
<evidence type="ECO:0000256" key="2">
    <source>
        <dbReference type="ARBA" id="ARBA00022525"/>
    </source>
</evidence>
<evidence type="ECO:0000256" key="4">
    <source>
        <dbReference type="ARBA" id="ARBA00022729"/>
    </source>
</evidence>
<accession>A0A7R9I5L4</accession>
<dbReference type="InterPro" id="IPR018114">
    <property type="entry name" value="TRYPSIN_HIS"/>
</dbReference>
<dbReference type="CDD" id="cd00190">
    <property type="entry name" value="Tryp_SPc"/>
    <property type="match status" value="2"/>
</dbReference>
<dbReference type="PROSITE" id="PS50240">
    <property type="entry name" value="TRYPSIN_DOM"/>
    <property type="match status" value="2"/>
</dbReference>
<feature type="domain" description="Peptidase S1" evidence="12">
    <location>
        <begin position="466"/>
        <end position="697"/>
    </location>
</feature>
<keyword evidence="2" id="KW-0964">Secreted</keyword>
<dbReference type="GO" id="GO:0006508">
    <property type="term" value="P:proteolysis"/>
    <property type="evidence" value="ECO:0007669"/>
    <property type="project" value="UniProtKB-KW"/>
</dbReference>
<dbReference type="InterPro" id="IPR009003">
    <property type="entry name" value="Peptidase_S1_PA"/>
</dbReference>
<evidence type="ECO:0000256" key="8">
    <source>
        <dbReference type="ARBA" id="ARBA00023157"/>
    </source>
</evidence>
<dbReference type="InterPro" id="IPR033116">
    <property type="entry name" value="TRYPSIN_SER"/>
</dbReference>
<evidence type="ECO:0000313" key="13">
    <source>
        <dbReference type="EMBL" id="CAD7448239.1"/>
    </source>
</evidence>
<evidence type="ECO:0000256" key="3">
    <source>
        <dbReference type="ARBA" id="ARBA00022670"/>
    </source>
</evidence>
<keyword evidence="6 9" id="KW-0720">Serine protease</keyword>
<dbReference type="EMBL" id="OD569739">
    <property type="protein sequence ID" value="CAD7448239.1"/>
    <property type="molecule type" value="Genomic_DNA"/>
</dbReference>
<name>A0A7R9I5L4_9NEOP</name>
<organism evidence="13">
    <name type="scientific">Timema bartmani</name>
    <dbReference type="NCBI Taxonomy" id="61472"/>
    <lineage>
        <taxon>Eukaryota</taxon>
        <taxon>Metazoa</taxon>
        <taxon>Ecdysozoa</taxon>
        <taxon>Arthropoda</taxon>
        <taxon>Hexapoda</taxon>
        <taxon>Insecta</taxon>
        <taxon>Pterygota</taxon>
        <taxon>Neoptera</taxon>
        <taxon>Polyneoptera</taxon>
        <taxon>Phasmatodea</taxon>
        <taxon>Timematodea</taxon>
        <taxon>Timematoidea</taxon>
        <taxon>Timematidae</taxon>
        <taxon>Timema</taxon>
    </lineage>
</organism>
<dbReference type="FunFam" id="2.40.10.10:FF:000146">
    <property type="entry name" value="Serine protease 53"/>
    <property type="match status" value="1"/>
</dbReference>
<dbReference type="FunFam" id="2.40.10.10:FF:000034">
    <property type="entry name" value="Eupolytin"/>
    <property type="match status" value="1"/>
</dbReference>
<dbReference type="SUPFAM" id="SSF50494">
    <property type="entry name" value="Trypsin-like serine proteases"/>
    <property type="match status" value="2"/>
</dbReference>
<evidence type="ECO:0000256" key="7">
    <source>
        <dbReference type="ARBA" id="ARBA00023145"/>
    </source>
</evidence>
<feature type="signal peptide" evidence="11">
    <location>
        <begin position="1"/>
        <end position="19"/>
    </location>
</feature>
<proteinExistence type="predicted"/>
<keyword evidence="5 9" id="KW-0378">Hydrolase</keyword>
<evidence type="ECO:0000256" key="9">
    <source>
        <dbReference type="RuleBase" id="RU363034"/>
    </source>
</evidence>
<evidence type="ECO:0000256" key="5">
    <source>
        <dbReference type="ARBA" id="ARBA00022801"/>
    </source>
</evidence>
<dbReference type="GO" id="GO:0004252">
    <property type="term" value="F:serine-type endopeptidase activity"/>
    <property type="evidence" value="ECO:0007669"/>
    <property type="project" value="InterPro"/>
</dbReference>